<gene>
    <name evidence="3" type="ORF">BV95_04460</name>
</gene>
<dbReference type="Pfam" id="PF00004">
    <property type="entry name" value="AAA"/>
    <property type="match status" value="1"/>
</dbReference>
<dbReference type="eggNOG" id="COG0464">
    <property type="taxonomic scope" value="Bacteria"/>
</dbReference>
<feature type="domain" description="AAA+ ATPase" evidence="2">
    <location>
        <begin position="123"/>
        <end position="255"/>
    </location>
</feature>
<dbReference type="AlphaFoldDB" id="A0A081R7I1"/>
<accession>A0A081R7I1</accession>
<feature type="compositionally biased region" description="Basic residues" evidence="1">
    <location>
        <begin position="354"/>
        <end position="364"/>
    </location>
</feature>
<dbReference type="SUPFAM" id="SSF52540">
    <property type="entry name" value="P-loop containing nucleoside triphosphate hydrolases"/>
    <property type="match status" value="1"/>
</dbReference>
<dbReference type="PANTHER" id="PTHR23077">
    <property type="entry name" value="AAA-FAMILY ATPASE"/>
    <property type="match status" value="1"/>
</dbReference>
<organism evidence="3 4">
    <name type="scientific">Sphingobium chlorophenolicum</name>
    <dbReference type="NCBI Taxonomy" id="46429"/>
    <lineage>
        <taxon>Bacteria</taxon>
        <taxon>Pseudomonadati</taxon>
        <taxon>Pseudomonadota</taxon>
        <taxon>Alphaproteobacteria</taxon>
        <taxon>Sphingomonadales</taxon>
        <taxon>Sphingomonadaceae</taxon>
        <taxon>Sphingobium</taxon>
    </lineage>
</organism>
<dbReference type="GO" id="GO:0005524">
    <property type="term" value="F:ATP binding"/>
    <property type="evidence" value="ECO:0007669"/>
    <property type="project" value="InterPro"/>
</dbReference>
<reference evidence="3 4" key="1">
    <citation type="submission" date="2014-02" db="EMBL/GenBank/DDBJ databases">
        <title>Whole genome sequence of Sphingobium chlorophenolicum NBRC 16172.</title>
        <authorList>
            <person name="Gan H.M."/>
            <person name="Gan H.Y."/>
            <person name="Chew T.H."/>
            <person name="Savka M.A."/>
        </authorList>
    </citation>
    <scope>NUCLEOTIDE SEQUENCE [LARGE SCALE GENOMIC DNA]</scope>
    <source>
        <strain evidence="3 4">NBRC 16172</strain>
    </source>
</reference>
<evidence type="ECO:0000259" key="2">
    <source>
        <dbReference type="SMART" id="SM00382"/>
    </source>
</evidence>
<dbReference type="CDD" id="cd19481">
    <property type="entry name" value="RecA-like_protease"/>
    <property type="match status" value="1"/>
</dbReference>
<dbReference type="Proteomes" id="UP000028411">
    <property type="component" value="Unassembled WGS sequence"/>
</dbReference>
<dbReference type="GO" id="GO:0016887">
    <property type="term" value="F:ATP hydrolysis activity"/>
    <property type="evidence" value="ECO:0007669"/>
    <property type="project" value="InterPro"/>
</dbReference>
<name>A0A081R7I1_SPHCR</name>
<dbReference type="InterPro" id="IPR050168">
    <property type="entry name" value="AAA_ATPase_domain"/>
</dbReference>
<feature type="region of interest" description="Disordered" evidence="1">
    <location>
        <begin position="328"/>
        <end position="364"/>
    </location>
</feature>
<dbReference type="Gene3D" id="3.40.50.300">
    <property type="entry name" value="P-loop containing nucleotide triphosphate hydrolases"/>
    <property type="match status" value="1"/>
</dbReference>
<evidence type="ECO:0000256" key="1">
    <source>
        <dbReference type="SAM" id="MobiDB-lite"/>
    </source>
</evidence>
<evidence type="ECO:0000313" key="3">
    <source>
        <dbReference type="EMBL" id="KEQ51154.1"/>
    </source>
</evidence>
<dbReference type="EMBL" id="JFHR01000104">
    <property type="protein sequence ID" value="KEQ51154.1"/>
    <property type="molecule type" value="Genomic_DNA"/>
</dbReference>
<dbReference type="PANTHER" id="PTHR23077:SF198">
    <property type="entry name" value="ATP-DEPENDENT ZINC METALLOPROTEASE FTSH"/>
    <property type="match status" value="1"/>
</dbReference>
<dbReference type="InterPro" id="IPR027417">
    <property type="entry name" value="P-loop_NTPase"/>
</dbReference>
<proteinExistence type="predicted"/>
<dbReference type="InterPro" id="IPR003593">
    <property type="entry name" value="AAA+_ATPase"/>
</dbReference>
<protein>
    <submittedName>
        <fullName evidence="3">ATPase AAA</fullName>
    </submittedName>
</protein>
<dbReference type="SMART" id="SM00382">
    <property type="entry name" value="AAA"/>
    <property type="match status" value="1"/>
</dbReference>
<feature type="compositionally biased region" description="Polar residues" evidence="1">
    <location>
        <begin position="335"/>
        <end position="344"/>
    </location>
</feature>
<sequence length="364" mass="39791">MDMASAQQLIGLVKSHAEGDSDRFFDLAMQLSAAEEQKGHKRLAETLRQWANAGQTPPRPASLTPNLTPIAAPRGDLAQFLFASYPSERLNSVILPPLIEEELSHIVVETRMRERLEEKGLKPRRRILLSGPPGTGKTMSAHGLAGELQFPLFSVMLHGLITKFMGETAQKLKLVFDAIKSTRGVYLFDEIDALAAARGDGNDVGEARRVLNSFLQFLDEDTGPSIVIATTNLAEILDRAVLRRFDLVLSYELPDAVAIREALERRLTGFSYARLSWKKVTDCAIGLSTADVVAAAEDAARRAVLGDRNTITTLDLVNSLERRRSLQGLGRGANATESTSLSSEGSRKGASVSSKRRGRRQIAE</sequence>
<comment type="caution">
    <text evidence="3">The sequence shown here is derived from an EMBL/GenBank/DDBJ whole genome shotgun (WGS) entry which is preliminary data.</text>
</comment>
<dbReference type="InterPro" id="IPR003959">
    <property type="entry name" value="ATPase_AAA_core"/>
</dbReference>
<evidence type="ECO:0000313" key="4">
    <source>
        <dbReference type="Proteomes" id="UP000028411"/>
    </source>
</evidence>